<evidence type="ECO:0000313" key="2">
    <source>
        <dbReference type="Proteomes" id="UP000244090"/>
    </source>
</evidence>
<proteinExistence type="predicted"/>
<dbReference type="AlphaFoldDB" id="A0A2T6BVC9"/>
<dbReference type="Proteomes" id="UP000244090">
    <property type="component" value="Unassembled WGS sequence"/>
</dbReference>
<dbReference type="OrthoDB" id="9937058at2"/>
<accession>A0A2T6BVC9</accession>
<protein>
    <submittedName>
        <fullName evidence="1">Uncharacterized protein</fullName>
    </submittedName>
</protein>
<reference evidence="1 2" key="1">
    <citation type="submission" date="2018-04" db="EMBL/GenBank/DDBJ databases">
        <title>Genomic Encyclopedia of Archaeal and Bacterial Type Strains, Phase II (KMG-II): from individual species to whole genera.</title>
        <authorList>
            <person name="Goeker M."/>
        </authorList>
    </citation>
    <scope>NUCLEOTIDE SEQUENCE [LARGE SCALE GENOMIC DNA]</scope>
    <source>
        <strain evidence="1 2">DSM 25731</strain>
    </source>
</reference>
<name>A0A2T6BVC9_9FLAO</name>
<keyword evidence="2" id="KW-1185">Reference proteome</keyword>
<gene>
    <name evidence="1" type="ORF">C8N46_10719</name>
</gene>
<dbReference type="RefSeq" id="WP_146169833.1">
    <property type="nucleotide sequence ID" value="NZ_QBKT01000007.1"/>
</dbReference>
<dbReference type="EMBL" id="QBKT01000007">
    <property type="protein sequence ID" value="PTX60013.1"/>
    <property type="molecule type" value="Genomic_DNA"/>
</dbReference>
<organism evidence="1 2">
    <name type="scientific">Kordia periserrulae</name>
    <dbReference type="NCBI Taxonomy" id="701523"/>
    <lineage>
        <taxon>Bacteria</taxon>
        <taxon>Pseudomonadati</taxon>
        <taxon>Bacteroidota</taxon>
        <taxon>Flavobacteriia</taxon>
        <taxon>Flavobacteriales</taxon>
        <taxon>Flavobacteriaceae</taxon>
        <taxon>Kordia</taxon>
    </lineage>
</organism>
<comment type="caution">
    <text evidence="1">The sequence shown here is derived from an EMBL/GenBank/DDBJ whole genome shotgun (WGS) entry which is preliminary data.</text>
</comment>
<sequence length="72" mass="8076">MMKKQKLNLNSLRLKKVSIATLNLIKGADEQQAMDETLKTYCCSQFPYCIHTLTTRPDSLNPGDDENGEGSK</sequence>
<evidence type="ECO:0000313" key="1">
    <source>
        <dbReference type="EMBL" id="PTX60013.1"/>
    </source>
</evidence>